<name>A0ABY3CDH0_9GAMM</name>
<accession>A0ABY3CDH0</accession>
<sequence length="227" mass="25650">MLFGLACEGVTDQITIENILCGYFKNLDDEEITHLQPPFDETDRKQKDFGGWQMLLAYLSATRFRDDVLNNKFIVVQIDTDVSSEIGFDVAQVGDDNQPLTSEVLIANVIAKLAAIVNSGEAGFYQRHSEKIIFCISVHSLECWLYAYHNKKILSKPKITGCFGALSHLLPGTAKTYRCYDELSRAFLKRKNIDLVATKDPSFRVFIQSLEKIEDLVNKMLVGSWPC</sequence>
<organism evidence="1 2">
    <name type="scientific">Candidatus Methylobacter oryzae</name>
    <dbReference type="NCBI Taxonomy" id="2497749"/>
    <lineage>
        <taxon>Bacteria</taxon>
        <taxon>Pseudomonadati</taxon>
        <taxon>Pseudomonadota</taxon>
        <taxon>Gammaproteobacteria</taxon>
        <taxon>Methylococcales</taxon>
        <taxon>Methylococcaceae</taxon>
        <taxon>Methylobacter</taxon>
    </lineage>
</organism>
<dbReference type="RefSeq" id="WP_127026803.1">
    <property type="nucleotide sequence ID" value="NZ_RYFG02000025.1"/>
</dbReference>
<evidence type="ECO:0000313" key="2">
    <source>
        <dbReference type="Proteomes" id="UP000733744"/>
    </source>
</evidence>
<proteinExistence type="predicted"/>
<comment type="caution">
    <text evidence="1">The sequence shown here is derived from an EMBL/GenBank/DDBJ whole genome shotgun (WGS) entry which is preliminary data.</text>
</comment>
<gene>
    <name evidence="1" type="ORF">EKO24_005145</name>
</gene>
<dbReference type="EMBL" id="RYFG02000025">
    <property type="protein sequence ID" value="TRX00708.1"/>
    <property type="molecule type" value="Genomic_DNA"/>
</dbReference>
<evidence type="ECO:0000313" key="1">
    <source>
        <dbReference type="EMBL" id="TRX00708.1"/>
    </source>
</evidence>
<reference evidence="1 2" key="1">
    <citation type="journal article" date="2019" name="Antonie Van Leeuwenhoek">
        <title>Description of 'Ca. Methylobacter oryzae' KRF1, a novel species from the environmentally important Methylobacter clade 2.</title>
        <authorList>
            <person name="Khatri K."/>
            <person name="Mohite J.A."/>
            <person name="Pandit P.S."/>
            <person name="Bahulikar R."/>
            <person name="Rahalkar M.C."/>
        </authorList>
    </citation>
    <scope>NUCLEOTIDE SEQUENCE [LARGE SCALE GENOMIC DNA]</scope>
    <source>
        <strain evidence="1 2">KRF1</strain>
    </source>
</reference>
<keyword evidence="2" id="KW-1185">Reference proteome</keyword>
<protein>
    <submittedName>
        <fullName evidence="1">Uncharacterized protein</fullName>
    </submittedName>
</protein>
<dbReference type="Proteomes" id="UP000733744">
    <property type="component" value="Unassembled WGS sequence"/>
</dbReference>